<feature type="region of interest" description="Disordered" evidence="1">
    <location>
        <begin position="1"/>
        <end position="20"/>
    </location>
</feature>
<accession>A0A0C2T0V9</accession>
<feature type="region of interest" description="Disordered" evidence="1">
    <location>
        <begin position="137"/>
        <end position="168"/>
    </location>
</feature>
<feature type="compositionally biased region" description="Low complexity" evidence="1">
    <location>
        <begin position="158"/>
        <end position="168"/>
    </location>
</feature>
<dbReference type="HOGENOM" id="CLU_705902_0_0_1"/>
<gene>
    <name evidence="2" type="ORF">M378DRAFT_8089</name>
</gene>
<reference evidence="2 3" key="1">
    <citation type="submission" date="2014-04" db="EMBL/GenBank/DDBJ databases">
        <title>Evolutionary Origins and Diversification of the Mycorrhizal Mutualists.</title>
        <authorList>
            <consortium name="DOE Joint Genome Institute"/>
            <consortium name="Mycorrhizal Genomics Consortium"/>
            <person name="Kohler A."/>
            <person name="Kuo A."/>
            <person name="Nagy L.G."/>
            <person name="Floudas D."/>
            <person name="Copeland A."/>
            <person name="Barry K.W."/>
            <person name="Cichocki N."/>
            <person name="Veneault-Fourrey C."/>
            <person name="LaButti K."/>
            <person name="Lindquist E.A."/>
            <person name="Lipzen A."/>
            <person name="Lundell T."/>
            <person name="Morin E."/>
            <person name="Murat C."/>
            <person name="Riley R."/>
            <person name="Ohm R."/>
            <person name="Sun H."/>
            <person name="Tunlid A."/>
            <person name="Henrissat B."/>
            <person name="Grigoriev I.V."/>
            <person name="Hibbett D.S."/>
            <person name="Martin F."/>
        </authorList>
    </citation>
    <scope>NUCLEOTIDE SEQUENCE [LARGE SCALE GENOMIC DNA]</scope>
    <source>
        <strain evidence="2 3">Koide BX008</strain>
    </source>
</reference>
<dbReference type="Proteomes" id="UP000054549">
    <property type="component" value="Unassembled WGS sequence"/>
</dbReference>
<evidence type="ECO:0000313" key="3">
    <source>
        <dbReference type="Proteomes" id="UP000054549"/>
    </source>
</evidence>
<dbReference type="InParanoid" id="A0A0C2T0V9"/>
<dbReference type="OrthoDB" id="3269405at2759"/>
<proteinExistence type="predicted"/>
<dbReference type="EMBL" id="KN818226">
    <property type="protein sequence ID" value="KIL69440.1"/>
    <property type="molecule type" value="Genomic_DNA"/>
</dbReference>
<evidence type="ECO:0000313" key="2">
    <source>
        <dbReference type="EMBL" id="KIL69440.1"/>
    </source>
</evidence>
<keyword evidence="3" id="KW-1185">Reference proteome</keyword>
<dbReference type="AlphaFoldDB" id="A0A0C2T0V9"/>
<dbReference type="STRING" id="946122.A0A0C2T0V9"/>
<evidence type="ECO:0000256" key="1">
    <source>
        <dbReference type="SAM" id="MobiDB-lite"/>
    </source>
</evidence>
<name>A0A0C2T0V9_AMAMK</name>
<feature type="compositionally biased region" description="Polar residues" evidence="1">
    <location>
        <begin position="141"/>
        <end position="153"/>
    </location>
</feature>
<sequence length="391" mass="44461">MSLSSLTPLSCKPKQPAELNEMSELLNFPSPSQASTVGYPHIQNPESQVEPTTDIFNYQVEEPQPWTFDLPAEFSDSPAEFQPADTENPCLQPVQQEYAFQQIYAVKTVSASYLTPPTLQFPIPDINGYGQYSPLPLMPATPSTSRSQDTSPHWHNGSLSSTPTTPLSFPSHLSFPEPTIIPRSVDVSQEISSTLHPSTRQQLTYQDQITWWKKARELPAAGGNPLFIPQRIYKPHTTSDIKRYVEEASLDPPICFWMDGPEECGISLTDCLHGRTKRLRDRDKEVFERRGPSVSIRLEWPGYRQWSRQIPTKDFKSPPRPISVTKLCKNVAKCVQRFVLERQHCELEDGTDPRWKVGGSGIRFEDLVLVSLHHVSMGSWQPQLRFRTRMK</sequence>
<organism evidence="2 3">
    <name type="scientific">Amanita muscaria (strain Koide BX008)</name>
    <dbReference type="NCBI Taxonomy" id="946122"/>
    <lineage>
        <taxon>Eukaryota</taxon>
        <taxon>Fungi</taxon>
        <taxon>Dikarya</taxon>
        <taxon>Basidiomycota</taxon>
        <taxon>Agaricomycotina</taxon>
        <taxon>Agaricomycetes</taxon>
        <taxon>Agaricomycetidae</taxon>
        <taxon>Agaricales</taxon>
        <taxon>Pluteineae</taxon>
        <taxon>Amanitaceae</taxon>
        <taxon>Amanita</taxon>
    </lineage>
</organism>
<protein>
    <submittedName>
        <fullName evidence="2">Uncharacterized protein</fullName>
    </submittedName>
</protein>